<evidence type="ECO:0000313" key="20">
    <source>
        <dbReference type="Proteomes" id="UP000694547"/>
    </source>
</evidence>
<reference evidence="19 20" key="1">
    <citation type="submission" date="2018-10" db="EMBL/GenBank/DDBJ databases">
        <title>Improved assembly of the deer mouse Peromyscus maniculatus genome.</title>
        <authorList>
            <person name="Lassance J.-M."/>
            <person name="Hoekstra H.E."/>
        </authorList>
    </citation>
    <scope>NUCLEOTIDE SEQUENCE [LARGE SCALE GENOMIC DNA]</scope>
</reference>
<evidence type="ECO:0000313" key="19">
    <source>
        <dbReference type="Ensembl" id="ENSPEMP00000004280.2"/>
    </source>
</evidence>
<evidence type="ECO:0000256" key="5">
    <source>
        <dbReference type="ARBA" id="ARBA00022771"/>
    </source>
</evidence>
<evidence type="ECO:0000256" key="8">
    <source>
        <dbReference type="ARBA" id="ARBA00023125"/>
    </source>
</evidence>
<feature type="compositionally biased region" description="Polar residues" evidence="17">
    <location>
        <begin position="29"/>
        <end position="45"/>
    </location>
</feature>
<reference evidence="19" key="2">
    <citation type="submission" date="2025-08" db="UniProtKB">
        <authorList>
            <consortium name="Ensembl"/>
        </authorList>
    </citation>
    <scope>IDENTIFICATION</scope>
</reference>
<name>A0A8C8VT14_PERMB</name>
<evidence type="ECO:0000256" key="7">
    <source>
        <dbReference type="ARBA" id="ARBA00023015"/>
    </source>
</evidence>
<feature type="region of interest" description="Disordered" evidence="17">
    <location>
        <begin position="1"/>
        <end position="45"/>
    </location>
</feature>
<feature type="domain" description="C2H2-type" evidence="18">
    <location>
        <begin position="287"/>
        <end position="316"/>
    </location>
</feature>
<dbReference type="InterPro" id="IPR013087">
    <property type="entry name" value="Znf_C2H2_type"/>
</dbReference>
<evidence type="ECO:0000259" key="18">
    <source>
        <dbReference type="PROSITE" id="PS50157"/>
    </source>
</evidence>
<feature type="region of interest" description="Disordered" evidence="17">
    <location>
        <begin position="220"/>
        <end position="254"/>
    </location>
</feature>
<evidence type="ECO:0000256" key="11">
    <source>
        <dbReference type="ARBA" id="ARBA00023242"/>
    </source>
</evidence>
<feature type="compositionally biased region" description="Polar residues" evidence="17">
    <location>
        <begin position="229"/>
        <end position="240"/>
    </location>
</feature>
<dbReference type="AlphaFoldDB" id="A0A8C8VT14"/>
<keyword evidence="4" id="KW-0677">Repeat</keyword>
<evidence type="ECO:0000256" key="14">
    <source>
        <dbReference type="ARBA" id="ARBA00069426"/>
    </source>
</evidence>
<dbReference type="FunFam" id="3.30.160.60:FF:000125">
    <property type="entry name" value="Putative zinc finger protein 143"/>
    <property type="match status" value="1"/>
</dbReference>
<feature type="domain" description="C2H2-type" evidence="18">
    <location>
        <begin position="317"/>
        <end position="343"/>
    </location>
</feature>
<comment type="subcellular location">
    <subcellularLocation>
        <location evidence="1">Nucleus</location>
    </subcellularLocation>
</comment>
<dbReference type="FunFam" id="3.30.160.60:FF:000018">
    <property type="entry name" value="Krueppel-like factor 15"/>
    <property type="match status" value="1"/>
</dbReference>
<keyword evidence="3" id="KW-0479">Metal-binding</keyword>
<keyword evidence="11" id="KW-0539">Nucleus</keyword>
<evidence type="ECO:0000256" key="15">
    <source>
        <dbReference type="ARBA" id="ARBA00079473"/>
    </source>
</evidence>
<keyword evidence="20" id="KW-1185">Reference proteome</keyword>
<evidence type="ECO:0000256" key="1">
    <source>
        <dbReference type="ARBA" id="ARBA00004123"/>
    </source>
</evidence>
<keyword evidence="10" id="KW-0804">Transcription</keyword>
<reference evidence="19" key="3">
    <citation type="submission" date="2025-09" db="UniProtKB">
        <authorList>
            <consortium name="Ensembl"/>
        </authorList>
    </citation>
    <scope>IDENTIFICATION</scope>
</reference>
<evidence type="ECO:0000256" key="13">
    <source>
        <dbReference type="ARBA" id="ARBA00059130"/>
    </source>
</evidence>
<dbReference type="GO" id="GO:0007276">
    <property type="term" value="P:gamete generation"/>
    <property type="evidence" value="ECO:0007669"/>
    <property type="project" value="Ensembl"/>
</dbReference>
<evidence type="ECO:0000256" key="3">
    <source>
        <dbReference type="ARBA" id="ARBA00022723"/>
    </source>
</evidence>
<keyword evidence="2" id="KW-0678">Repressor</keyword>
<keyword evidence="7" id="KW-0805">Transcription regulation</keyword>
<evidence type="ECO:0000256" key="9">
    <source>
        <dbReference type="ARBA" id="ARBA00023159"/>
    </source>
</evidence>
<accession>A0A8C8VT14</accession>
<dbReference type="Ensembl" id="ENSPEMT00000007787.2">
    <property type="protein sequence ID" value="ENSPEMP00000004280.2"/>
    <property type="gene ID" value="ENSPEMG00000006541.2"/>
</dbReference>
<comment type="function">
    <text evidence="13">Transcription repressor that binds to the promoter of target genes and prevents their expression. Acts as a negative regulator of epithelial-mesenchymal transition and metastasis in breast cancer. Specifically binds the 5'-CACCC-3' sequence in the promoter of ID1, a key metastasis regulator in breast cancer, and repress its expression. May be a germ cell-specific transcription factor that plays important roles in spermatid differentiation and oocyte development.</text>
</comment>
<dbReference type="FunFam" id="3.30.160.60:FF:002051">
    <property type="entry name" value="Krueppel-like factor 17"/>
    <property type="match status" value="1"/>
</dbReference>
<dbReference type="PANTHER" id="PTHR23235">
    <property type="entry name" value="KRUEPPEL-LIKE TRANSCRIPTION FACTOR"/>
    <property type="match status" value="1"/>
</dbReference>
<evidence type="ECO:0000256" key="12">
    <source>
        <dbReference type="ARBA" id="ARBA00038409"/>
    </source>
</evidence>
<dbReference type="Proteomes" id="UP000694547">
    <property type="component" value="Chromosome 2"/>
</dbReference>
<dbReference type="Gene3D" id="3.30.160.60">
    <property type="entry name" value="Classic Zinc Finger"/>
    <property type="match status" value="3"/>
</dbReference>
<keyword evidence="5 16" id="KW-0863">Zinc-finger</keyword>
<comment type="similarity">
    <text evidence="12">Belongs to the Sp1 C2H2-type zinc-finger protein family.</text>
</comment>
<sequence>MEQENRWPAVHQTPTDNEQSTPALHVSVSPGNSGVHQPPATQHLSGMSRPFMLSAEESRQNTGEGESQFIMSLPEHSARYSSQLTPPPSQMYHQRMIDAASHMMPLGNPGTLGVTIAFRENLIPHSGLPGSASGGVPVMAHSSTPTMPYSVSSAVPATTGSLNHGIFLVPGMPSTVTHAISPSMDQMLHLSPYNPGLATPRLQPLLTLESQDSRVAQSNRLEEPFVHRQPTTAPQGTENPTAPGGAPRRPPPVSRPYVCTYDNCGKAYTKRSHLVSHQRKHTGEKPYVCDWEGCTWSFFRSDELGRHRRIHTRDRPHKCEDCGRQFMRSDHLKQHQKTHQRLP</sequence>
<dbReference type="GeneTree" id="ENSGT00940000162020"/>
<evidence type="ECO:0000256" key="16">
    <source>
        <dbReference type="PROSITE-ProRule" id="PRU00042"/>
    </source>
</evidence>
<dbReference type="InterPro" id="IPR036236">
    <property type="entry name" value="Znf_C2H2_sf"/>
</dbReference>
<dbReference type="GO" id="GO:0000978">
    <property type="term" value="F:RNA polymerase II cis-regulatory region sequence-specific DNA binding"/>
    <property type="evidence" value="ECO:0007669"/>
    <property type="project" value="Ensembl"/>
</dbReference>
<dbReference type="PANTHER" id="PTHR23235:SF159">
    <property type="entry name" value="KRUEPPEL-LIKE FACTOR 17"/>
    <property type="match status" value="1"/>
</dbReference>
<evidence type="ECO:0000256" key="10">
    <source>
        <dbReference type="ARBA" id="ARBA00023163"/>
    </source>
</evidence>
<keyword evidence="6" id="KW-0862">Zinc</keyword>
<feature type="domain" description="C2H2-type" evidence="18">
    <location>
        <begin position="257"/>
        <end position="286"/>
    </location>
</feature>
<keyword evidence="8" id="KW-0238">DNA-binding</keyword>
<dbReference type="PROSITE" id="PS50157">
    <property type="entry name" value="ZINC_FINGER_C2H2_2"/>
    <property type="match status" value="3"/>
</dbReference>
<feature type="compositionally biased region" description="Polar residues" evidence="17">
    <location>
        <begin position="12"/>
        <end position="22"/>
    </location>
</feature>
<dbReference type="PROSITE" id="PS00028">
    <property type="entry name" value="ZINC_FINGER_C2H2_1"/>
    <property type="match status" value="3"/>
</dbReference>
<keyword evidence="9" id="KW-0010">Activator</keyword>
<evidence type="ECO:0000256" key="4">
    <source>
        <dbReference type="ARBA" id="ARBA00022737"/>
    </source>
</evidence>
<dbReference type="GO" id="GO:0005634">
    <property type="term" value="C:nucleus"/>
    <property type="evidence" value="ECO:0007669"/>
    <property type="project" value="UniProtKB-SubCell"/>
</dbReference>
<dbReference type="SUPFAM" id="SSF57667">
    <property type="entry name" value="beta-beta-alpha zinc fingers"/>
    <property type="match status" value="3"/>
</dbReference>
<evidence type="ECO:0000256" key="6">
    <source>
        <dbReference type="ARBA" id="ARBA00022833"/>
    </source>
</evidence>
<dbReference type="GO" id="GO:0001227">
    <property type="term" value="F:DNA-binding transcription repressor activity, RNA polymerase II-specific"/>
    <property type="evidence" value="ECO:0007669"/>
    <property type="project" value="Ensembl"/>
</dbReference>
<evidence type="ECO:0000256" key="2">
    <source>
        <dbReference type="ARBA" id="ARBA00022491"/>
    </source>
</evidence>
<organism evidence="19 20">
    <name type="scientific">Peromyscus maniculatus bairdii</name>
    <name type="common">Prairie deer mouse</name>
    <dbReference type="NCBI Taxonomy" id="230844"/>
    <lineage>
        <taxon>Eukaryota</taxon>
        <taxon>Metazoa</taxon>
        <taxon>Chordata</taxon>
        <taxon>Craniata</taxon>
        <taxon>Vertebrata</taxon>
        <taxon>Euteleostomi</taxon>
        <taxon>Mammalia</taxon>
        <taxon>Eutheria</taxon>
        <taxon>Euarchontoglires</taxon>
        <taxon>Glires</taxon>
        <taxon>Rodentia</taxon>
        <taxon>Myomorpha</taxon>
        <taxon>Muroidea</taxon>
        <taxon>Cricetidae</taxon>
        <taxon>Neotominae</taxon>
        <taxon>Peromyscus</taxon>
    </lineage>
</organism>
<dbReference type="GO" id="GO:0008270">
    <property type="term" value="F:zinc ion binding"/>
    <property type="evidence" value="ECO:0007669"/>
    <property type="project" value="UniProtKB-KW"/>
</dbReference>
<protein>
    <recommendedName>
        <fullName evidence="14">Krueppel-like factor 17</fullName>
    </recommendedName>
    <alternativeName>
        <fullName evidence="15">Zinc finger protein 393</fullName>
    </alternativeName>
</protein>
<proteinExistence type="inferred from homology"/>
<dbReference type="SMART" id="SM00355">
    <property type="entry name" value="ZnF_C2H2"/>
    <property type="match status" value="3"/>
</dbReference>
<dbReference type="Pfam" id="PF00096">
    <property type="entry name" value="zf-C2H2"/>
    <property type="match status" value="3"/>
</dbReference>
<evidence type="ECO:0000256" key="17">
    <source>
        <dbReference type="SAM" id="MobiDB-lite"/>
    </source>
</evidence>